<feature type="transmembrane region" description="Helical" evidence="1">
    <location>
        <begin position="44"/>
        <end position="62"/>
    </location>
</feature>
<comment type="caution">
    <text evidence="2">The sequence shown here is derived from an EMBL/GenBank/DDBJ whole genome shotgun (WGS) entry which is preliminary data.</text>
</comment>
<protein>
    <submittedName>
        <fullName evidence="2">Uncharacterized protein</fullName>
    </submittedName>
</protein>
<dbReference type="Proteomes" id="UP001054902">
    <property type="component" value="Unassembled WGS sequence"/>
</dbReference>
<dbReference type="AlphaFoldDB" id="A0AAD3D6B4"/>
<evidence type="ECO:0000313" key="3">
    <source>
        <dbReference type="Proteomes" id="UP001054902"/>
    </source>
</evidence>
<reference evidence="2 3" key="1">
    <citation type="journal article" date="2021" name="Sci. Rep.">
        <title>The genome of the diatom Chaetoceros tenuissimus carries an ancient integrated fragment of an extant virus.</title>
        <authorList>
            <person name="Hongo Y."/>
            <person name="Kimura K."/>
            <person name="Takaki Y."/>
            <person name="Yoshida Y."/>
            <person name="Baba S."/>
            <person name="Kobayashi G."/>
            <person name="Nagasaki K."/>
            <person name="Hano T."/>
            <person name="Tomaru Y."/>
        </authorList>
    </citation>
    <scope>NUCLEOTIDE SEQUENCE [LARGE SCALE GENOMIC DNA]</scope>
    <source>
        <strain evidence="2 3">NIES-3715</strain>
    </source>
</reference>
<keyword evidence="1" id="KW-1133">Transmembrane helix</keyword>
<feature type="transmembrane region" description="Helical" evidence="1">
    <location>
        <begin position="185"/>
        <end position="207"/>
    </location>
</feature>
<sequence>MISGHTSNYCAQAIGWYPSDCQEGEPYCKRRGEDSYKALATADLLAGMLYLFGAIYCLYGLYNHTRLMNRRNIRTFRQSLVLQPATLNGVDFENPEITENRIHPFRKMVKIFANIWKTCKRLLTCQKFQNCDTGQRLTRQEERRLKSIEKVLVQCVLYALAFGMVYFTPMLSSMINGYIGRSHPVWVSALIAVSSPSQGILNLIIFTRPNVVAARERYPEAHRLVVFYEVILAGNKVPAKYRRRNHTSTTLREIRREEGFRSDQSRV</sequence>
<proteinExistence type="predicted"/>
<keyword evidence="1" id="KW-0472">Membrane</keyword>
<name>A0AAD3D6B4_9STRA</name>
<organism evidence="2 3">
    <name type="scientific">Chaetoceros tenuissimus</name>
    <dbReference type="NCBI Taxonomy" id="426638"/>
    <lineage>
        <taxon>Eukaryota</taxon>
        <taxon>Sar</taxon>
        <taxon>Stramenopiles</taxon>
        <taxon>Ochrophyta</taxon>
        <taxon>Bacillariophyta</taxon>
        <taxon>Coscinodiscophyceae</taxon>
        <taxon>Chaetocerotophycidae</taxon>
        <taxon>Chaetocerotales</taxon>
        <taxon>Chaetocerotaceae</taxon>
        <taxon>Chaetoceros</taxon>
    </lineage>
</organism>
<feature type="transmembrane region" description="Helical" evidence="1">
    <location>
        <begin position="151"/>
        <end position="179"/>
    </location>
</feature>
<evidence type="ECO:0000256" key="1">
    <source>
        <dbReference type="SAM" id="Phobius"/>
    </source>
</evidence>
<evidence type="ECO:0000313" key="2">
    <source>
        <dbReference type="EMBL" id="GFH57585.1"/>
    </source>
</evidence>
<dbReference type="EMBL" id="BLLK01000058">
    <property type="protein sequence ID" value="GFH57585.1"/>
    <property type="molecule type" value="Genomic_DNA"/>
</dbReference>
<keyword evidence="3" id="KW-1185">Reference proteome</keyword>
<gene>
    <name evidence="2" type="ORF">CTEN210_14061</name>
</gene>
<accession>A0AAD3D6B4</accession>
<keyword evidence="1" id="KW-0812">Transmembrane</keyword>